<sequence>MAPHFAMRVDLVGRVGASWPGHGAHVAVRTVVTAGYGLLALLFLVCALLPLLHVAGDVPRGFEVRPVLAHSSGLPASDAGARIASTLLDLDEACEEAVQPRVGALPVSRLPRPASPRSTGILKAAAAIPLDRPPRLHPAG</sequence>
<feature type="transmembrane region" description="Helical" evidence="1">
    <location>
        <begin position="34"/>
        <end position="55"/>
    </location>
</feature>
<keyword evidence="3" id="KW-1185">Reference proteome</keyword>
<organism evidence="2 3">
    <name type="scientific">Methylobacterium goesingense</name>
    <dbReference type="NCBI Taxonomy" id="243690"/>
    <lineage>
        <taxon>Bacteria</taxon>
        <taxon>Pseudomonadati</taxon>
        <taxon>Pseudomonadota</taxon>
        <taxon>Alphaproteobacteria</taxon>
        <taxon>Hyphomicrobiales</taxon>
        <taxon>Methylobacteriaceae</taxon>
        <taxon>Methylobacterium</taxon>
    </lineage>
</organism>
<keyword evidence="1" id="KW-0812">Transmembrane</keyword>
<evidence type="ECO:0000256" key="1">
    <source>
        <dbReference type="SAM" id="Phobius"/>
    </source>
</evidence>
<dbReference type="Proteomes" id="UP001549145">
    <property type="component" value="Unassembled WGS sequence"/>
</dbReference>
<dbReference type="RefSeq" id="WP_238282967.1">
    <property type="nucleotide sequence ID" value="NZ_BPQL01000222.1"/>
</dbReference>
<name>A0ABV2LCN0_9HYPH</name>
<reference evidence="2 3" key="1">
    <citation type="submission" date="2024-06" db="EMBL/GenBank/DDBJ databases">
        <title>Genomic Encyclopedia of Type Strains, Phase IV (KMG-IV): sequencing the most valuable type-strain genomes for metagenomic binning, comparative biology and taxonomic classification.</title>
        <authorList>
            <person name="Goeker M."/>
        </authorList>
    </citation>
    <scope>NUCLEOTIDE SEQUENCE [LARGE SCALE GENOMIC DNA]</scope>
    <source>
        <strain evidence="2 3">DSM 21331</strain>
    </source>
</reference>
<protein>
    <submittedName>
        <fullName evidence="2">Uncharacterized protein</fullName>
    </submittedName>
</protein>
<keyword evidence="1" id="KW-0472">Membrane</keyword>
<evidence type="ECO:0000313" key="2">
    <source>
        <dbReference type="EMBL" id="MET3695077.1"/>
    </source>
</evidence>
<keyword evidence="1" id="KW-1133">Transmembrane helix</keyword>
<comment type="caution">
    <text evidence="2">The sequence shown here is derived from an EMBL/GenBank/DDBJ whole genome shotgun (WGS) entry which is preliminary data.</text>
</comment>
<accession>A0ABV2LCN0</accession>
<evidence type="ECO:0000313" key="3">
    <source>
        <dbReference type="Proteomes" id="UP001549145"/>
    </source>
</evidence>
<proteinExistence type="predicted"/>
<gene>
    <name evidence="2" type="ORF">ABID43_004642</name>
</gene>
<dbReference type="EMBL" id="JBEPMM010000022">
    <property type="protein sequence ID" value="MET3695077.1"/>
    <property type="molecule type" value="Genomic_DNA"/>
</dbReference>